<protein>
    <recommendedName>
        <fullName evidence="2">S-locus receptor kinase C-terminal domain-containing protein</fullName>
    </recommendedName>
</protein>
<evidence type="ECO:0000256" key="1">
    <source>
        <dbReference type="SAM" id="MobiDB-lite"/>
    </source>
</evidence>
<accession>M5XA46</accession>
<proteinExistence type="predicted"/>
<dbReference type="Gene3D" id="1.10.510.10">
    <property type="entry name" value="Transferase(Phosphotransferase) domain 1"/>
    <property type="match status" value="1"/>
</dbReference>
<feature type="region of interest" description="Disordered" evidence="1">
    <location>
        <begin position="63"/>
        <end position="90"/>
    </location>
</feature>
<dbReference type="Proteomes" id="UP000006882">
    <property type="component" value="Chromosome G1"/>
</dbReference>
<keyword evidence="4" id="KW-1185">Reference proteome</keyword>
<feature type="domain" description="S-locus receptor kinase C-terminal" evidence="2">
    <location>
        <begin position="47"/>
        <end position="90"/>
    </location>
</feature>
<feature type="compositionally biased region" description="Low complexity" evidence="1">
    <location>
        <begin position="63"/>
        <end position="72"/>
    </location>
</feature>
<evidence type="ECO:0000313" key="4">
    <source>
        <dbReference type="Proteomes" id="UP000006882"/>
    </source>
</evidence>
<dbReference type="PANTHER" id="PTHR27006:SF586">
    <property type="entry name" value="CYSTEINE-RICH RECEPTOR-LIKE PROTEIN KINASE 10"/>
    <property type="match status" value="1"/>
</dbReference>
<dbReference type="GO" id="GO:0004674">
    <property type="term" value="F:protein serine/threonine kinase activity"/>
    <property type="evidence" value="ECO:0007669"/>
    <property type="project" value="InterPro"/>
</dbReference>
<dbReference type="EMBL" id="CM007651">
    <property type="protein sequence ID" value="ONI34314.1"/>
    <property type="molecule type" value="Genomic_DNA"/>
</dbReference>
<dbReference type="AlphaFoldDB" id="M5XA46"/>
<dbReference type="Pfam" id="PF11883">
    <property type="entry name" value="DUF3403"/>
    <property type="match status" value="1"/>
</dbReference>
<dbReference type="InterPro" id="IPR021820">
    <property type="entry name" value="S-locus_recpt_kinase_C"/>
</dbReference>
<evidence type="ECO:0000259" key="2">
    <source>
        <dbReference type="Pfam" id="PF11883"/>
    </source>
</evidence>
<dbReference type="Gramene" id="ONI34314">
    <property type="protein sequence ID" value="ONI34314"/>
    <property type="gene ID" value="PRUPE_1G474400"/>
</dbReference>
<dbReference type="STRING" id="3760.M5XA46"/>
<dbReference type="HOGENOM" id="CLU_000288_21_3_1"/>
<dbReference type="PANTHER" id="PTHR27006">
    <property type="entry name" value="PROMASTIGOTE SURFACE ANTIGEN PROTEIN PSA"/>
    <property type="match status" value="1"/>
</dbReference>
<gene>
    <name evidence="3" type="ORF">PRUPE_1G474400</name>
</gene>
<evidence type="ECO:0000313" key="3">
    <source>
        <dbReference type="EMBL" id="ONI34314.1"/>
    </source>
</evidence>
<dbReference type="SUPFAM" id="SSF56112">
    <property type="entry name" value="Protein kinase-like (PK-like)"/>
    <property type="match status" value="1"/>
</dbReference>
<dbReference type="InterPro" id="IPR011009">
    <property type="entry name" value="Kinase-like_dom_sf"/>
</dbReference>
<sequence>MELMDPTLRNYFSSTEVTRCIQMGLLCVQERAMDRPTMSDVVSTLSNETIALPLPKEPAFLSRSSDAELSSSRQRRHSGYDITISEVDGR</sequence>
<name>M5XA46_PRUPE</name>
<organism evidence="3 4">
    <name type="scientific">Prunus persica</name>
    <name type="common">Peach</name>
    <name type="synonym">Amygdalus persica</name>
    <dbReference type="NCBI Taxonomy" id="3760"/>
    <lineage>
        <taxon>Eukaryota</taxon>
        <taxon>Viridiplantae</taxon>
        <taxon>Streptophyta</taxon>
        <taxon>Embryophyta</taxon>
        <taxon>Tracheophyta</taxon>
        <taxon>Spermatophyta</taxon>
        <taxon>Magnoliopsida</taxon>
        <taxon>eudicotyledons</taxon>
        <taxon>Gunneridae</taxon>
        <taxon>Pentapetalae</taxon>
        <taxon>rosids</taxon>
        <taxon>fabids</taxon>
        <taxon>Rosales</taxon>
        <taxon>Rosaceae</taxon>
        <taxon>Amygdaloideae</taxon>
        <taxon>Amygdaleae</taxon>
        <taxon>Prunus</taxon>
    </lineage>
</organism>
<reference evidence="3 4" key="1">
    <citation type="journal article" date="2013" name="Nat. Genet.">
        <title>The high-quality draft genome of peach (Prunus persica) identifies unique patterns of genetic diversity, domestication and genome evolution.</title>
        <authorList>
            <consortium name="International Peach Genome Initiative"/>
            <person name="Verde I."/>
            <person name="Abbott A.G."/>
            <person name="Scalabrin S."/>
            <person name="Jung S."/>
            <person name="Shu S."/>
            <person name="Marroni F."/>
            <person name="Zhebentyayeva T."/>
            <person name="Dettori M.T."/>
            <person name="Grimwood J."/>
            <person name="Cattonaro F."/>
            <person name="Zuccolo A."/>
            <person name="Rossini L."/>
            <person name="Jenkins J."/>
            <person name="Vendramin E."/>
            <person name="Meisel L.A."/>
            <person name="Decroocq V."/>
            <person name="Sosinski B."/>
            <person name="Prochnik S."/>
            <person name="Mitros T."/>
            <person name="Policriti A."/>
            <person name="Cipriani G."/>
            <person name="Dondini L."/>
            <person name="Ficklin S."/>
            <person name="Goodstein D.M."/>
            <person name="Xuan P."/>
            <person name="Del Fabbro C."/>
            <person name="Aramini V."/>
            <person name="Copetti D."/>
            <person name="Gonzalez S."/>
            <person name="Horner D.S."/>
            <person name="Falchi R."/>
            <person name="Lucas S."/>
            <person name="Mica E."/>
            <person name="Maldonado J."/>
            <person name="Lazzari B."/>
            <person name="Bielenberg D."/>
            <person name="Pirona R."/>
            <person name="Miculan M."/>
            <person name="Barakat A."/>
            <person name="Testolin R."/>
            <person name="Stella A."/>
            <person name="Tartarini S."/>
            <person name="Tonutti P."/>
            <person name="Arus P."/>
            <person name="Orellana A."/>
            <person name="Wells C."/>
            <person name="Main D."/>
            <person name="Vizzotto G."/>
            <person name="Silva H."/>
            <person name="Salamini F."/>
            <person name="Schmutz J."/>
            <person name="Morgante M."/>
            <person name="Rokhsar D.S."/>
        </authorList>
    </citation>
    <scope>NUCLEOTIDE SEQUENCE [LARGE SCALE GENOMIC DNA]</scope>
    <source>
        <strain evidence="4">cv. Nemared</strain>
    </source>
</reference>
<dbReference type="OMA" id="HCSSINE"/>